<evidence type="ECO:0000256" key="1">
    <source>
        <dbReference type="SAM" id="Phobius"/>
    </source>
</evidence>
<accession>A0A443S561</accession>
<dbReference type="VEuPathDB" id="VectorBase:LDEU009368"/>
<proteinExistence type="predicted"/>
<evidence type="ECO:0000313" key="3">
    <source>
        <dbReference type="EMBL" id="RWS22672.1"/>
    </source>
</evidence>
<reference evidence="3 4" key="1">
    <citation type="journal article" date="2018" name="Gigascience">
        <title>Genomes of trombidid mites reveal novel predicted allergens and laterally-transferred genes associated with secondary metabolism.</title>
        <authorList>
            <person name="Dong X."/>
            <person name="Chaisiri K."/>
            <person name="Xia D."/>
            <person name="Armstrong S.D."/>
            <person name="Fang Y."/>
            <person name="Donnelly M.J."/>
            <person name="Kadowaki T."/>
            <person name="McGarry J.W."/>
            <person name="Darby A.C."/>
            <person name="Makepeace B.L."/>
        </authorList>
    </citation>
    <scope>NUCLEOTIDE SEQUENCE [LARGE SCALE GENOMIC DNA]</scope>
    <source>
        <strain evidence="3">UoL-UT</strain>
    </source>
</reference>
<keyword evidence="1" id="KW-1133">Transmembrane helix</keyword>
<dbReference type="STRING" id="299467.A0A443S561"/>
<evidence type="ECO:0000313" key="4">
    <source>
        <dbReference type="Proteomes" id="UP000288716"/>
    </source>
</evidence>
<feature type="transmembrane region" description="Helical" evidence="1">
    <location>
        <begin position="89"/>
        <end position="106"/>
    </location>
</feature>
<dbReference type="AlphaFoldDB" id="A0A443S561"/>
<gene>
    <name evidence="3" type="ORF">B4U80_08160</name>
</gene>
<feature type="transmembrane region" description="Helical" evidence="1">
    <location>
        <begin position="56"/>
        <end position="77"/>
    </location>
</feature>
<feature type="transmembrane region" description="Helical" evidence="1">
    <location>
        <begin position="24"/>
        <end position="44"/>
    </location>
</feature>
<dbReference type="Pfam" id="PF10192">
    <property type="entry name" value="GPR180-TMEM145_TM"/>
    <property type="match status" value="1"/>
</dbReference>
<dbReference type="EMBL" id="NCKV01008189">
    <property type="protein sequence ID" value="RWS22672.1"/>
    <property type="molecule type" value="Genomic_DNA"/>
</dbReference>
<name>A0A443S561_9ACAR</name>
<dbReference type="InterPro" id="IPR047831">
    <property type="entry name" value="GPR180/TMEM145"/>
</dbReference>
<keyword evidence="4" id="KW-1185">Reference proteome</keyword>
<dbReference type="InterPro" id="IPR019336">
    <property type="entry name" value="GPR180/TMEM145_TM"/>
</dbReference>
<dbReference type="PANTHER" id="PTHR23252">
    <property type="entry name" value="INTIMAL THICKNESS RECEPTOR-RELATED"/>
    <property type="match status" value="1"/>
</dbReference>
<dbReference type="GO" id="GO:0007186">
    <property type="term" value="P:G protein-coupled receptor signaling pathway"/>
    <property type="evidence" value="ECO:0007669"/>
    <property type="project" value="InterPro"/>
</dbReference>
<dbReference type="PANTHER" id="PTHR23252:SF24">
    <property type="entry name" value="TRANSMEMBRANE PROTEIN 145"/>
    <property type="match status" value="1"/>
</dbReference>
<feature type="transmembrane region" description="Helical" evidence="1">
    <location>
        <begin position="158"/>
        <end position="179"/>
    </location>
</feature>
<dbReference type="GO" id="GO:0019236">
    <property type="term" value="P:response to pheromone"/>
    <property type="evidence" value="ECO:0007669"/>
    <property type="project" value="InterPro"/>
</dbReference>
<feature type="transmembrane region" description="Helical" evidence="1">
    <location>
        <begin position="191"/>
        <end position="217"/>
    </location>
</feature>
<organism evidence="3 4">
    <name type="scientific">Leptotrombidium deliense</name>
    <dbReference type="NCBI Taxonomy" id="299467"/>
    <lineage>
        <taxon>Eukaryota</taxon>
        <taxon>Metazoa</taxon>
        <taxon>Ecdysozoa</taxon>
        <taxon>Arthropoda</taxon>
        <taxon>Chelicerata</taxon>
        <taxon>Arachnida</taxon>
        <taxon>Acari</taxon>
        <taxon>Acariformes</taxon>
        <taxon>Trombidiformes</taxon>
        <taxon>Prostigmata</taxon>
        <taxon>Anystina</taxon>
        <taxon>Parasitengona</taxon>
        <taxon>Trombiculoidea</taxon>
        <taxon>Trombiculidae</taxon>
        <taxon>Leptotrombidium</taxon>
    </lineage>
</organism>
<keyword evidence="1" id="KW-0472">Membrane</keyword>
<feature type="transmembrane region" description="Helical" evidence="1">
    <location>
        <begin position="118"/>
        <end position="138"/>
    </location>
</feature>
<evidence type="ECO:0000259" key="2">
    <source>
        <dbReference type="Pfam" id="PF10192"/>
    </source>
</evidence>
<feature type="domain" description="GPR180/TMEM145 transmembrane" evidence="2">
    <location>
        <begin position="26"/>
        <end position="241"/>
    </location>
</feature>
<protein>
    <submittedName>
        <fullName evidence="3">Transmembrane protein 145-like protein</fullName>
    </submittedName>
</protein>
<keyword evidence="1 3" id="KW-0812">Transmembrane</keyword>
<comment type="caution">
    <text evidence="3">The sequence shown here is derived from an EMBL/GenBank/DDBJ whole genome shotgun (WGS) entry which is preliminary data.</text>
</comment>
<dbReference type="OrthoDB" id="205745at2759"/>
<dbReference type="Proteomes" id="UP000288716">
    <property type="component" value="Unassembled WGS sequence"/>
</dbReference>
<sequence>MINNQSEFLKHFSADQYYIIHTDLTFLGLYILLLIICGIQSYCLIARRLFHTTYKLYLLAVVLELAGIAFLCTYYIIFALNGVASQGNGFKALSSIIFLLLLILLSKGYTVTRARLKSFSAATIAVFITIYFTIYALLFVFENLFFDPGEVLYTYESMFGYGLVVLRFIGLIAFTYFIYKTVRLYPTKKGFFIILYIMYCVWFISIPIVILLATYAIPKYMREQVVNGFELGVAFRAHIFFMLITWPTKFNKIFPFHVRTNQIVAMAKTGRAGDDTLDKFTHYQYAPKRPQTQQSQIERQQINETPFNHEIPVPIQPSIVPINHNYGCQYNNLYNTAHRDNNLVQNNGGFYDRNDRYIGFNLVKSLPEVG</sequence>